<keyword evidence="3" id="KW-1185">Reference proteome</keyword>
<gene>
    <name evidence="2" type="ORF">HINF_LOCUS28304</name>
    <name evidence="1" type="ORF">HINF_LOCUS34123</name>
</gene>
<evidence type="ECO:0000313" key="2">
    <source>
        <dbReference type="EMBL" id="CAL6021718.1"/>
    </source>
</evidence>
<protein>
    <submittedName>
        <fullName evidence="1">Uncharacterized protein</fullName>
    </submittedName>
</protein>
<accession>A0AA86PWS1</accession>
<proteinExistence type="predicted"/>
<comment type="caution">
    <text evidence="1">The sequence shown here is derived from an EMBL/GenBank/DDBJ whole genome shotgun (WGS) entry which is preliminary data.</text>
</comment>
<evidence type="ECO:0000313" key="3">
    <source>
        <dbReference type="Proteomes" id="UP001642409"/>
    </source>
</evidence>
<dbReference type="AlphaFoldDB" id="A0AA86PWS1"/>
<sequence>MLKNLCIQQDITSTTDFSLSGIIGRNSGNTTIQCASITISAQGLYFGNFGIVGHQYQNSIYAEVIDLKTSLYVSSSTGQGVGVIFGYENANNCTIQNTNVIEGNISSYYGIQQVGGIIGWLNSCIVILNSSISNTNITGQIYIGGIIGGQSSNANTSILVFSIQNTEIFGSSSLGGVIGVQSSNVIIINSSISNTNLSGSDCVGGIIGQCLSKLYLTNTNIQFMRCVSSSHFGIVVGLGGTYWFINSTAISNYINGVKQPECASLSNTWSVTGC</sequence>
<dbReference type="EMBL" id="CAXDID020000089">
    <property type="protein sequence ID" value="CAL6021718.1"/>
    <property type="molecule type" value="Genomic_DNA"/>
</dbReference>
<reference evidence="1" key="1">
    <citation type="submission" date="2023-06" db="EMBL/GenBank/DDBJ databases">
        <authorList>
            <person name="Kurt Z."/>
        </authorList>
    </citation>
    <scope>NUCLEOTIDE SEQUENCE</scope>
</reference>
<evidence type="ECO:0000313" key="1">
    <source>
        <dbReference type="EMBL" id="CAI9946478.1"/>
    </source>
</evidence>
<organism evidence="1">
    <name type="scientific">Hexamita inflata</name>
    <dbReference type="NCBI Taxonomy" id="28002"/>
    <lineage>
        <taxon>Eukaryota</taxon>
        <taxon>Metamonada</taxon>
        <taxon>Diplomonadida</taxon>
        <taxon>Hexamitidae</taxon>
        <taxon>Hexamitinae</taxon>
        <taxon>Hexamita</taxon>
    </lineage>
</organism>
<dbReference type="Proteomes" id="UP001642409">
    <property type="component" value="Unassembled WGS sequence"/>
</dbReference>
<dbReference type="EMBL" id="CATOUU010000762">
    <property type="protein sequence ID" value="CAI9946478.1"/>
    <property type="molecule type" value="Genomic_DNA"/>
</dbReference>
<reference evidence="2 3" key="2">
    <citation type="submission" date="2024-07" db="EMBL/GenBank/DDBJ databases">
        <authorList>
            <person name="Akdeniz Z."/>
        </authorList>
    </citation>
    <scope>NUCLEOTIDE SEQUENCE [LARGE SCALE GENOMIC DNA]</scope>
</reference>
<name>A0AA86PWS1_9EUKA</name>